<dbReference type="GO" id="GO:0016020">
    <property type="term" value="C:membrane"/>
    <property type="evidence" value="ECO:0007669"/>
    <property type="project" value="UniProtKB-SubCell"/>
</dbReference>
<dbReference type="GO" id="GO:0004714">
    <property type="term" value="F:transmembrane receptor protein tyrosine kinase activity"/>
    <property type="evidence" value="ECO:0007669"/>
    <property type="project" value="UniProtKB-EC"/>
</dbReference>
<proteinExistence type="predicted"/>
<evidence type="ECO:0000256" key="14">
    <source>
        <dbReference type="ARBA" id="ARBA00051243"/>
    </source>
</evidence>
<keyword evidence="4" id="KW-0808">Transferase</keyword>
<accession>A0A1I7XBG3</accession>
<feature type="domain" description="Furin-like cysteine-rich" evidence="15">
    <location>
        <begin position="118"/>
        <end position="274"/>
    </location>
</feature>
<organism evidence="17 18">
    <name type="scientific">Heterorhabditis bacteriophora</name>
    <name type="common">Entomopathogenic nematode worm</name>
    <dbReference type="NCBI Taxonomy" id="37862"/>
    <lineage>
        <taxon>Eukaryota</taxon>
        <taxon>Metazoa</taxon>
        <taxon>Ecdysozoa</taxon>
        <taxon>Nematoda</taxon>
        <taxon>Chromadorea</taxon>
        <taxon>Rhabditida</taxon>
        <taxon>Rhabditina</taxon>
        <taxon>Rhabditomorpha</taxon>
        <taxon>Strongyloidea</taxon>
        <taxon>Heterorhabditidae</taxon>
        <taxon>Heterorhabditis</taxon>
    </lineage>
</organism>
<keyword evidence="5" id="KW-0812">Transmembrane</keyword>
<dbReference type="SUPFAM" id="SSF52058">
    <property type="entry name" value="L domain-like"/>
    <property type="match status" value="1"/>
</dbReference>
<evidence type="ECO:0000256" key="13">
    <source>
        <dbReference type="ARBA" id="ARBA00023180"/>
    </source>
</evidence>
<evidence type="ECO:0000256" key="11">
    <source>
        <dbReference type="ARBA" id="ARBA00023137"/>
    </source>
</evidence>
<evidence type="ECO:0000256" key="2">
    <source>
        <dbReference type="ARBA" id="ARBA00011902"/>
    </source>
</evidence>
<comment type="subcellular location">
    <subcellularLocation>
        <location evidence="1">Membrane</location>
        <topology evidence="1">Single-pass type I membrane protein</topology>
    </subcellularLocation>
</comment>
<dbReference type="Gene3D" id="2.10.220.10">
    <property type="entry name" value="Hormone Receptor, Insulin-like Growth Factor Receptor 1, Chain A, domain 2"/>
    <property type="match status" value="1"/>
</dbReference>
<keyword evidence="7" id="KW-0418">Kinase</keyword>
<evidence type="ECO:0000313" key="18">
    <source>
        <dbReference type="WBParaSite" id="Hba_14784"/>
    </source>
</evidence>
<evidence type="ECO:0000256" key="4">
    <source>
        <dbReference type="ARBA" id="ARBA00022679"/>
    </source>
</evidence>
<evidence type="ECO:0000256" key="3">
    <source>
        <dbReference type="ARBA" id="ARBA00022553"/>
    </source>
</evidence>
<sequence length="340" mass="38509">MILIENISQRRLLILLLVCVSLTTLAQMFPNLRIIGGQTLIQHYALIIYQNEDLIEIGLPKLRVIRNGGVRIAENSRMCYARYIDWKHLLAGPINDILVDDGKIKHCTEDCDVMDEEVCRHVRHGQSEKERISCWNSSTCQTNCPYDRITINGSISSIGPGCADSNFEKCHDECVAGCTVPGNNRACYGCKHYSHEGACVAQCPSHLFAYFDRRCITEAECDAIPPRSAGGSEQNHFKASHGHCRLHCPDFYEEDPSNPKKCRKCTGECHRKCHGNITVDSIMKVRTTLLLGLIGQRLIHFKFKKQNFSYLMIRLSSSFINLNIFKSLKVITGSHLYRDK</sequence>
<dbReference type="AlphaFoldDB" id="A0A1I7XBG3"/>
<dbReference type="InterPro" id="IPR036941">
    <property type="entry name" value="Rcpt_L-dom_sf"/>
</dbReference>
<evidence type="ECO:0000259" key="16">
    <source>
        <dbReference type="Pfam" id="PF01030"/>
    </source>
</evidence>
<dbReference type="SMART" id="SM00261">
    <property type="entry name" value="FU"/>
    <property type="match status" value="1"/>
</dbReference>
<dbReference type="EC" id="2.7.10.1" evidence="2"/>
<evidence type="ECO:0000256" key="7">
    <source>
        <dbReference type="ARBA" id="ARBA00022777"/>
    </source>
</evidence>
<keyword evidence="6" id="KW-0547">Nucleotide-binding</keyword>
<dbReference type="InterPro" id="IPR006212">
    <property type="entry name" value="Furin_repeat"/>
</dbReference>
<dbReference type="Gene3D" id="3.80.20.20">
    <property type="entry name" value="Receptor L-domain"/>
    <property type="match status" value="1"/>
</dbReference>
<dbReference type="WBParaSite" id="Hba_14784">
    <property type="protein sequence ID" value="Hba_14784"/>
    <property type="gene ID" value="Hba_14784"/>
</dbReference>
<evidence type="ECO:0000256" key="10">
    <source>
        <dbReference type="ARBA" id="ARBA00023136"/>
    </source>
</evidence>
<feature type="domain" description="Receptor L-domain" evidence="16">
    <location>
        <begin position="21"/>
        <end position="89"/>
    </location>
</feature>
<keyword evidence="3" id="KW-0597">Phosphoprotein</keyword>
<reference evidence="18" key="1">
    <citation type="submission" date="2016-11" db="UniProtKB">
        <authorList>
            <consortium name="WormBaseParasite"/>
        </authorList>
    </citation>
    <scope>IDENTIFICATION</scope>
</reference>
<dbReference type="CDD" id="cd00064">
    <property type="entry name" value="FU"/>
    <property type="match status" value="1"/>
</dbReference>
<evidence type="ECO:0000256" key="1">
    <source>
        <dbReference type="ARBA" id="ARBA00004479"/>
    </source>
</evidence>
<evidence type="ECO:0000256" key="8">
    <source>
        <dbReference type="ARBA" id="ARBA00022840"/>
    </source>
</evidence>
<dbReference type="InterPro" id="IPR006211">
    <property type="entry name" value="Furin-like_Cys-rich_dom"/>
</dbReference>
<dbReference type="SUPFAM" id="SSF57184">
    <property type="entry name" value="Growth factor receptor domain"/>
    <property type="match status" value="1"/>
</dbReference>
<keyword evidence="10" id="KW-0472">Membrane</keyword>
<comment type="catalytic activity">
    <reaction evidence="14">
        <text>L-tyrosyl-[protein] + ATP = O-phospho-L-tyrosyl-[protein] + ADP + H(+)</text>
        <dbReference type="Rhea" id="RHEA:10596"/>
        <dbReference type="Rhea" id="RHEA-COMP:10136"/>
        <dbReference type="Rhea" id="RHEA-COMP:20101"/>
        <dbReference type="ChEBI" id="CHEBI:15378"/>
        <dbReference type="ChEBI" id="CHEBI:30616"/>
        <dbReference type="ChEBI" id="CHEBI:46858"/>
        <dbReference type="ChEBI" id="CHEBI:61978"/>
        <dbReference type="ChEBI" id="CHEBI:456216"/>
        <dbReference type="EC" id="2.7.10.1"/>
    </reaction>
</comment>
<evidence type="ECO:0000256" key="5">
    <source>
        <dbReference type="ARBA" id="ARBA00022692"/>
    </source>
</evidence>
<evidence type="ECO:0000256" key="9">
    <source>
        <dbReference type="ARBA" id="ARBA00022989"/>
    </source>
</evidence>
<keyword evidence="8" id="KW-0067">ATP-binding</keyword>
<keyword evidence="13" id="KW-0325">Glycoprotein</keyword>
<dbReference type="Pfam" id="PF00757">
    <property type="entry name" value="Furin-like"/>
    <property type="match status" value="1"/>
</dbReference>
<protein>
    <recommendedName>
        <fullName evidence="2">receptor protein-tyrosine kinase</fullName>
        <ecNumber evidence="2">2.7.10.1</ecNumber>
    </recommendedName>
</protein>
<dbReference type="GO" id="GO:0005524">
    <property type="term" value="F:ATP binding"/>
    <property type="evidence" value="ECO:0007669"/>
    <property type="project" value="UniProtKB-KW"/>
</dbReference>
<dbReference type="Proteomes" id="UP000095283">
    <property type="component" value="Unplaced"/>
</dbReference>
<evidence type="ECO:0000256" key="6">
    <source>
        <dbReference type="ARBA" id="ARBA00022741"/>
    </source>
</evidence>
<dbReference type="Pfam" id="PF01030">
    <property type="entry name" value="Recep_L_domain"/>
    <property type="match status" value="1"/>
</dbReference>
<keyword evidence="11" id="KW-0829">Tyrosine-protein kinase</keyword>
<evidence type="ECO:0000256" key="12">
    <source>
        <dbReference type="ARBA" id="ARBA00023170"/>
    </source>
</evidence>
<dbReference type="InterPro" id="IPR000494">
    <property type="entry name" value="Rcpt_L-dom"/>
</dbReference>
<evidence type="ECO:0000313" key="17">
    <source>
        <dbReference type="Proteomes" id="UP000095283"/>
    </source>
</evidence>
<keyword evidence="9" id="KW-1133">Transmembrane helix</keyword>
<dbReference type="InterPro" id="IPR009030">
    <property type="entry name" value="Growth_fac_rcpt_cys_sf"/>
</dbReference>
<keyword evidence="12" id="KW-0675">Receptor</keyword>
<keyword evidence="17" id="KW-1185">Reference proteome</keyword>
<evidence type="ECO:0000259" key="15">
    <source>
        <dbReference type="Pfam" id="PF00757"/>
    </source>
</evidence>
<name>A0A1I7XBG3_HETBA</name>